<dbReference type="Proteomes" id="UP001154400">
    <property type="component" value="Chromosome"/>
</dbReference>
<feature type="domain" description="Mce/MlaD" evidence="2">
    <location>
        <begin position="41"/>
        <end position="115"/>
    </location>
</feature>
<dbReference type="Pfam" id="PF11887">
    <property type="entry name" value="Mce4_CUP1"/>
    <property type="match status" value="1"/>
</dbReference>
<sequence length="467" mass="49632">MMLSKFVKIQLVIFSILTVIGLVVMATQYVRLQDMAGIGRYKVTVELPSTGGLYRNANVTFRGTTVGKVEEVRLSDSGVEAVLNVDSAYDIPANVNADVRSVSAVGEQFVDLVPPEDSSSSNQLAGGDVIPVSRTSVPQDVGVMLDQADVLLASISDTRLRTVIDESFKAFNGSGPDLQRLIDSARLFVEEANKNSDATKTLIEQAGPLLDTQVVSSDAIRSWTKDLVTFTNQLRTSDRDLRAVIEKGPGAAQEANQLLQELQPTLPLLLANLVSVGEVGVIYNAGIEQILVLYPPLTAALATSAGGGNPNDGALVDFHLQLNDPPPCTTGFLPADQWRSPADESPADTPGDLFCKIDQSDPNAIRGARNLPCMEYPGRRAPTPEACRNGYVPLGTNPWQGPPQPVASTTDKPAAGPASTGATTAARRYDPVTGTYIGPDGRTYSQPNLGGNASQSLEDLMKGQQGR</sequence>
<evidence type="ECO:0000259" key="2">
    <source>
        <dbReference type="Pfam" id="PF02470"/>
    </source>
</evidence>
<evidence type="ECO:0000313" key="4">
    <source>
        <dbReference type="EMBL" id="CBH46866.1"/>
    </source>
</evidence>
<dbReference type="RefSeq" id="WP_013414887.1">
    <property type="nucleotide sequence ID" value="NC_014659.1"/>
</dbReference>
<dbReference type="AlphaFoldDB" id="A0A3S5Y2W9"/>
<dbReference type="InterPro" id="IPR005693">
    <property type="entry name" value="Mce"/>
</dbReference>
<feature type="region of interest" description="Disordered" evidence="1">
    <location>
        <begin position="397"/>
        <end position="467"/>
    </location>
</feature>
<accession>A0A3S5Y2W9</accession>
<dbReference type="PANTHER" id="PTHR33371">
    <property type="entry name" value="INTERMEMBRANE PHOSPHOLIPID TRANSPORT SYSTEM BINDING PROTEIN MLAD-RELATED"/>
    <property type="match status" value="1"/>
</dbReference>
<dbReference type="KEGG" id="req:REQ_07500"/>
<reference evidence="4" key="1">
    <citation type="journal article" date="2010" name="PLoS Genet.">
        <title>The genome of a pathogenic rhodococcus: cooptive virulence underpinned by key gene acquisitions.</title>
        <authorList>
            <person name="Letek M."/>
            <person name="Gonzalez P."/>
            <person name="Macarthur I."/>
            <person name="Rodriguez H."/>
            <person name="Freeman T.C."/>
            <person name="Valero-Rello A."/>
            <person name="Blanco M."/>
            <person name="Buckley T."/>
            <person name="Cherevach I."/>
            <person name="Fahey R."/>
            <person name="Hapeshi A."/>
            <person name="Holdstock J."/>
            <person name="Leadon D."/>
            <person name="Navas J."/>
            <person name="Ocampo A."/>
            <person name="Quail M.A."/>
            <person name="Sanders M."/>
            <person name="Scortti M.M."/>
            <person name="Prescott J.F."/>
            <person name="Fogarty U."/>
            <person name="Meijer W.G."/>
            <person name="Parkhill J."/>
            <person name="Bentley S.D."/>
            <person name="Vazquez-Boland J.A."/>
        </authorList>
    </citation>
    <scope>NUCLEOTIDE SEQUENCE [LARGE SCALE GENOMIC DNA]</scope>
    <source>
        <strain evidence="4 5">103S</strain>
    </source>
</reference>
<proteinExistence type="predicted"/>
<protein>
    <submittedName>
        <fullName evidence="4">Mce family protein Mce2F</fullName>
    </submittedName>
</protein>
<organism evidence="4">
    <name type="scientific">Rhodococcus hoagii (strain 103S)</name>
    <name type="common">Rhodococcus equi</name>
    <dbReference type="NCBI Taxonomy" id="685727"/>
    <lineage>
        <taxon>Bacteria</taxon>
        <taxon>Bacillati</taxon>
        <taxon>Actinomycetota</taxon>
        <taxon>Actinomycetes</taxon>
        <taxon>Mycobacteriales</taxon>
        <taxon>Nocardiaceae</taxon>
        <taxon>Prescottella</taxon>
    </lineage>
</organism>
<dbReference type="Pfam" id="PF02470">
    <property type="entry name" value="MlaD"/>
    <property type="match status" value="1"/>
</dbReference>
<feature type="compositionally biased region" description="Polar residues" evidence="1">
    <location>
        <begin position="443"/>
        <end position="457"/>
    </location>
</feature>
<evidence type="ECO:0000313" key="5">
    <source>
        <dbReference type="Proteomes" id="UP000006892"/>
    </source>
</evidence>
<name>A0A3S5Y2W9_RHOH1</name>
<dbReference type="EMBL" id="FN563149">
    <property type="protein sequence ID" value="CBH46866.1"/>
    <property type="molecule type" value="Genomic_DNA"/>
</dbReference>
<gene>
    <name evidence="4" type="primary">mce2F</name>
    <name evidence="4" type="ordered locus">REQ_07500</name>
</gene>
<dbReference type="InterPro" id="IPR024516">
    <property type="entry name" value="Mce_C"/>
</dbReference>
<feature type="compositionally biased region" description="Low complexity" evidence="1">
    <location>
        <begin position="413"/>
        <end position="426"/>
    </location>
</feature>
<dbReference type="PANTHER" id="PTHR33371:SF16">
    <property type="entry name" value="MCE-FAMILY PROTEIN MCE3F"/>
    <property type="match status" value="1"/>
</dbReference>
<dbReference type="InterPro" id="IPR052336">
    <property type="entry name" value="MlaD_Phospholipid_Transporter"/>
</dbReference>
<evidence type="ECO:0000256" key="1">
    <source>
        <dbReference type="SAM" id="MobiDB-lite"/>
    </source>
</evidence>
<dbReference type="GO" id="GO:0005576">
    <property type="term" value="C:extracellular region"/>
    <property type="evidence" value="ECO:0007669"/>
    <property type="project" value="TreeGrafter"/>
</dbReference>
<dbReference type="NCBIfam" id="TIGR00996">
    <property type="entry name" value="Mtu_fam_mce"/>
    <property type="match status" value="1"/>
</dbReference>
<dbReference type="InterPro" id="IPR003399">
    <property type="entry name" value="Mce/MlaD"/>
</dbReference>
<feature type="domain" description="Mammalian cell entry C-terminal" evidence="3">
    <location>
        <begin position="121"/>
        <end position="315"/>
    </location>
</feature>
<evidence type="ECO:0000259" key="3">
    <source>
        <dbReference type="Pfam" id="PF11887"/>
    </source>
</evidence>